<dbReference type="AlphaFoldDB" id="A0A0A8YUU9"/>
<proteinExistence type="predicted"/>
<name>A0A0A8YUU9_ARUDO</name>
<dbReference type="EMBL" id="GBRH01269625">
    <property type="protein sequence ID" value="JAD28270.1"/>
    <property type="molecule type" value="Transcribed_RNA"/>
</dbReference>
<protein>
    <submittedName>
        <fullName evidence="1">Uncharacterized protein</fullName>
    </submittedName>
</protein>
<reference evidence="1" key="2">
    <citation type="journal article" date="2015" name="Data Brief">
        <title>Shoot transcriptome of the giant reed, Arundo donax.</title>
        <authorList>
            <person name="Barrero R.A."/>
            <person name="Guerrero F.D."/>
            <person name="Moolhuijzen P."/>
            <person name="Goolsby J.A."/>
            <person name="Tidwell J."/>
            <person name="Bellgard S.E."/>
            <person name="Bellgard M.I."/>
        </authorList>
    </citation>
    <scope>NUCLEOTIDE SEQUENCE</scope>
    <source>
        <tissue evidence="1">Shoot tissue taken approximately 20 cm above the soil surface</tissue>
    </source>
</reference>
<evidence type="ECO:0000313" key="1">
    <source>
        <dbReference type="EMBL" id="JAD28270.1"/>
    </source>
</evidence>
<accession>A0A0A8YUU9</accession>
<reference evidence="1" key="1">
    <citation type="submission" date="2014-09" db="EMBL/GenBank/DDBJ databases">
        <authorList>
            <person name="Magalhaes I.L.F."/>
            <person name="Oliveira U."/>
            <person name="Santos F.R."/>
            <person name="Vidigal T.H.D.A."/>
            <person name="Brescovit A.D."/>
            <person name="Santos A.J."/>
        </authorList>
    </citation>
    <scope>NUCLEOTIDE SEQUENCE</scope>
    <source>
        <tissue evidence="1">Shoot tissue taken approximately 20 cm above the soil surface</tissue>
    </source>
</reference>
<organism evidence="1">
    <name type="scientific">Arundo donax</name>
    <name type="common">Giant reed</name>
    <name type="synonym">Donax arundinaceus</name>
    <dbReference type="NCBI Taxonomy" id="35708"/>
    <lineage>
        <taxon>Eukaryota</taxon>
        <taxon>Viridiplantae</taxon>
        <taxon>Streptophyta</taxon>
        <taxon>Embryophyta</taxon>
        <taxon>Tracheophyta</taxon>
        <taxon>Spermatophyta</taxon>
        <taxon>Magnoliopsida</taxon>
        <taxon>Liliopsida</taxon>
        <taxon>Poales</taxon>
        <taxon>Poaceae</taxon>
        <taxon>PACMAD clade</taxon>
        <taxon>Arundinoideae</taxon>
        <taxon>Arundineae</taxon>
        <taxon>Arundo</taxon>
    </lineage>
</organism>
<sequence>MYIRAMFFVTCLDPRDSNWVVGVAHEMCAQGSKLQMML</sequence>